<keyword evidence="1" id="KW-0812">Transmembrane</keyword>
<proteinExistence type="predicted"/>
<evidence type="ECO:0000256" key="1">
    <source>
        <dbReference type="SAM" id="Phobius"/>
    </source>
</evidence>
<organism evidence="2 3">
    <name type="scientific">Fictibacillus arsenicus</name>
    <dbReference type="NCBI Taxonomy" id="255247"/>
    <lineage>
        <taxon>Bacteria</taxon>
        <taxon>Bacillati</taxon>
        <taxon>Bacillota</taxon>
        <taxon>Bacilli</taxon>
        <taxon>Bacillales</taxon>
        <taxon>Fictibacillaceae</taxon>
        <taxon>Fictibacillus</taxon>
    </lineage>
</organism>
<keyword evidence="3" id="KW-1185">Reference proteome</keyword>
<keyword evidence="1" id="KW-0472">Membrane</keyword>
<gene>
    <name evidence="2" type="ORF">ABE41_007175</name>
</gene>
<evidence type="ECO:0000313" key="3">
    <source>
        <dbReference type="Proteomes" id="UP000077412"/>
    </source>
</evidence>
<dbReference type="EMBL" id="CP016761">
    <property type="protein sequence ID" value="ANX11786.1"/>
    <property type="molecule type" value="Genomic_DNA"/>
</dbReference>
<dbReference type="RefSeq" id="WP_066288130.1">
    <property type="nucleotide sequence ID" value="NZ_CP016761.1"/>
</dbReference>
<feature type="transmembrane region" description="Helical" evidence="1">
    <location>
        <begin position="53"/>
        <end position="72"/>
    </location>
</feature>
<dbReference type="OrthoDB" id="2970999at2"/>
<protein>
    <submittedName>
        <fullName evidence="2">Uncharacterized protein</fullName>
    </submittedName>
</protein>
<feature type="transmembrane region" description="Helical" evidence="1">
    <location>
        <begin position="29"/>
        <end position="47"/>
    </location>
</feature>
<dbReference type="AlphaFoldDB" id="A0A1B1Z2U4"/>
<dbReference type="Proteomes" id="UP000077412">
    <property type="component" value="Chromosome"/>
</dbReference>
<evidence type="ECO:0000313" key="2">
    <source>
        <dbReference type="EMBL" id="ANX11786.1"/>
    </source>
</evidence>
<dbReference type="KEGG" id="far:ABE41_007175"/>
<keyword evidence="1" id="KW-1133">Transmembrane helix</keyword>
<reference evidence="2 3" key="1">
    <citation type="submission" date="2016-08" db="EMBL/GenBank/DDBJ databases">
        <title>Complete genome sequence of Fictibacillus arsenicus G25-54, a strain with toxicity to nematodes and a potential arsenic-resistance activity.</title>
        <authorList>
            <person name="Zheng Z."/>
        </authorList>
    </citation>
    <scope>NUCLEOTIDE SEQUENCE [LARGE SCALE GENOMIC DNA]</scope>
    <source>
        <strain evidence="2 3">G25-54</strain>
    </source>
</reference>
<dbReference type="STRING" id="255247.ABE41_007175"/>
<sequence length="81" mass="9575">MALFQSILFWFFIILPIVLFIVAIARTSWVLMLVNLLLTLPLVWFVGWITERYGAVFVVIAIHLITGGWLWVKSQRMDFRY</sequence>
<accession>A0A1B1Z2U4</accession>
<feature type="transmembrane region" description="Helical" evidence="1">
    <location>
        <begin position="6"/>
        <end position="24"/>
    </location>
</feature>
<name>A0A1B1Z2U4_9BACL</name>